<dbReference type="PROSITE" id="PS00455">
    <property type="entry name" value="AMP_BINDING"/>
    <property type="match status" value="1"/>
</dbReference>
<proteinExistence type="inferred from homology"/>
<evidence type="ECO:0000313" key="7">
    <source>
        <dbReference type="EMBL" id="TDP88338.1"/>
    </source>
</evidence>
<comment type="similarity">
    <text evidence="1">Belongs to the ATP-dependent AMP-binding enzyme family.</text>
</comment>
<dbReference type="PANTHER" id="PTHR43859">
    <property type="entry name" value="ACYL-ACTIVATING ENZYME"/>
    <property type="match status" value="1"/>
</dbReference>
<gene>
    <name evidence="7" type="ORF">EV672_101484</name>
</gene>
<dbReference type="InterPro" id="IPR000873">
    <property type="entry name" value="AMP-dep_synth/lig_dom"/>
</dbReference>
<keyword evidence="8" id="KW-1185">Reference proteome</keyword>
<dbReference type="EMBL" id="SNXW01000001">
    <property type="protein sequence ID" value="TDP88338.1"/>
    <property type="molecule type" value="Genomic_DNA"/>
</dbReference>
<evidence type="ECO:0000259" key="5">
    <source>
        <dbReference type="Pfam" id="PF00501"/>
    </source>
</evidence>
<dbReference type="Pfam" id="PF00501">
    <property type="entry name" value="AMP-binding"/>
    <property type="match status" value="1"/>
</dbReference>
<reference evidence="7 8" key="1">
    <citation type="submission" date="2019-03" db="EMBL/GenBank/DDBJ databases">
        <title>Genomic Encyclopedia of Type Strains, Phase IV (KMG-IV): sequencing the most valuable type-strain genomes for metagenomic binning, comparative biology and taxonomic classification.</title>
        <authorList>
            <person name="Goeker M."/>
        </authorList>
    </citation>
    <scope>NUCLEOTIDE SEQUENCE [LARGE SCALE GENOMIC DNA]</scope>
    <source>
        <strain evidence="7 8">DSM 11901</strain>
    </source>
</reference>
<dbReference type="InterPro" id="IPR042099">
    <property type="entry name" value="ANL_N_sf"/>
</dbReference>
<evidence type="ECO:0000256" key="1">
    <source>
        <dbReference type="ARBA" id="ARBA00006432"/>
    </source>
</evidence>
<dbReference type="FunFam" id="3.40.50.12780:FF:000003">
    <property type="entry name" value="Long-chain-fatty-acid--CoA ligase FadD"/>
    <property type="match status" value="1"/>
</dbReference>
<sequence length="572" mass="62305">MTRSSPIIAAVIAPQSPWAVLDKESHMISVNPYDLGLEKNAANHVSLSPLSFLRRAAAVYPRRTAIVYGEHRQTWAETEARCCRLASALRARGIGRGDTVAVMLPNVPAMLEAHFGVPMTGAVLNTLNTRLDAEAIAFMLDHGNARVLLTDREFSKVVGKALTLVKHHILVIDVEDDTAPAGEHLGTLSYEALLAEGQPQPTGFLPENEWDAIALNYTSGTTGNPKGVVTHHRGAYLNAASNVISWSLPQHATYLWTLPMFHCNGWCFPWTMALVAGTSVCLRRIDPSVIYWLLKTHHITHMCGAPIVYNLMISAPPKLREGLNHTVNGLIAGAAPPVAVIEGCEAAGINLTHVYGLTEVYGPAAVCAKQEEWNALPLEERARLNGRQGVPYALQEEVTVLNPETLQPVPWDDHTIGEICFRGNVVMKGYLKNEAATREAFAGGWFHTGDLAVRDASGYIKIKDRSKDVIISGGENISSVEVEDALHHHPAVMLAAVVAEPDAKWGEVPCAFVELKPGQDVGEGELLAFCREHIARYKVPKRVVFGELPKTATGKVQKFILRQQVKSASAIE</sequence>
<dbReference type="Proteomes" id="UP000294593">
    <property type="component" value="Unassembled WGS sequence"/>
</dbReference>
<dbReference type="SUPFAM" id="SSF56801">
    <property type="entry name" value="Acetyl-CoA synthetase-like"/>
    <property type="match status" value="1"/>
</dbReference>
<evidence type="ECO:0000256" key="2">
    <source>
        <dbReference type="ARBA" id="ARBA00022598"/>
    </source>
</evidence>
<protein>
    <submittedName>
        <fullName evidence="7">Fatty-acyl-CoA synthase</fullName>
    </submittedName>
</protein>
<keyword evidence="2" id="KW-0436">Ligase</keyword>
<accession>A0A4V6PVJ8</accession>
<dbReference type="Gene3D" id="3.40.50.12780">
    <property type="entry name" value="N-terminal domain of ligase-like"/>
    <property type="match status" value="1"/>
</dbReference>
<evidence type="ECO:0000256" key="4">
    <source>
        <dbReference type="ARBA" id="ARBA00023098"/>
    </source>
</evidence>
<evidence type="ECO:0000256" key="3">
    <source>
        <dbReference type="ARBA" id="ARBA00022832"/>
    </source>
</evidence>
<evidence type="ECO:0000259" key="6">
    <source>
        <dbReference type="Pfam" id="PF13193"/>
    </source>
</evidence>
<dbReference type="NCBIfam" id="NF006020">
    <property type="entry name" value="PRK08162.1"/>
    <property type="match status" value="1"/>
</dbReference>
<dbReference type="Gene3D" id="3.30.300.30">
    <property type="match status" value="1"/>
</dbReference>
<dbReference type="FunFam" id="3.30.300.30:FF:000008">
    <property type="entry name" value="2,3-dihydroxybenzoate-AMP ligase"/>
    <property type="match status" value="1"/>
</dbReference>
<comment type="caution">
    <text evidence="7">The sequence shown here is derived from an EMBL/GenBank/DDBJ whole genome shotgun (WGS) entry which is preliminary data.</text>
</comment>
<dbReference type="CDD" id="cd12118">
    <property type="entry name" value="ttLC_FACS_AEE21_like"/>
    <property type="match status" value="1"/>
</dbReference>
<dbReference type="Pfam" id="PF13193">
    <property type="entry name" value="AMP-binding_C"/>
    <property type="match status" value="1"/>
</dbReference>
<feature type="domain" description="AMP-binding enzyme C-terminal" evidence="6">
    <location>
        <begin position="481"/>
        <end position="555"/>
    </location>
</feature>
<dbReference type="PANTHER" id="PTHR43859:SF4">
    <property type="entry name" value="BUTANOATE--COA LIGASE AAE1-RELATED"/>
    <property type="match status" value="1"/>
</dbReference>
<dbReference type="InterPro" id="IPR045851">
    <property type="entry name" value="AMP-bd_C_sf"/>
</dbReference>
<dbReference type="GO" id="GO:0006631">
    <property type="term" value="P:fatty acid metabolic process"/>
    <property type="evidence" value="ECO:0007669"/>
    <property type="project" value="UniProtKB-KW"/>
</dbReference>
<dbReference type="AlphaFoldDB" id="A0A4V6PVJ8"/>
<dbReference type="GO" id="GO:0016874">
    <property type="term" value="F:ligase activity"/>
    <property type="evidence" value="ECO:0007669"/>
    <property type="project" value="UniProtKB-KW"/>
</dbReference>
<dbReference type="InterPro" id="IPR020845">
    <property type="entry name" value="AMP-binding_CS"/>
</dbReference>
<keyword evidence="4" id="KW-0443">Lipid metabolism</keyword>
<keyword evidence="3" id="KW-0276">Fatty acid metabolism</keyword>
<organism evidence="7 8">
    <name type="scientific">Aquabacterium commune</name>
    <dbReference type="NCBI Taxonomy" id="70586"/>
    <lineage>
        <taxon>Bacteria</taxon>
        <taxon>Pseudomonadati</taxon>
        <taxon>Pseudomonadota</taxon>
        <taxon>Betaproteobacteria</taxon>
        <taxon>Burkholderiales</taxon>
        <taxon>Aquabacterium</taxon>
    </lineage>
</organism>
<dbReference type="InterPro" id="IPR025110">
    <property type="entry name" value="AMP-bd_C"/>
</dbReference>
<feature type="domain" description="AMP-dependent synthetase/ligase" evidence="5">
    <location>
        <begin position="53"/>
        <end position="431"/>
    </location>
</feature>
<evidence type="ECO:0000313" key="8">
    <source>
        <dbReference type="Proteomes" id="UP000294593"/>
    </source>
</evidence>
<name>A0A4V6PVJ8_9BURK</name>